<dbReference type="InterPro" id="IPR001810">
    <property type="entry name" value="F-box_dom"/>
</dbReference>
<reference evidence="3" key="1">
    <citation type="submission" date="2016-11" db="UniProtKB">
        <authorList>
            <consortium name="WormBaseParasite"/>
        </authorList>
    </citation>
    <scope>IDENTIFICATION</scope>
</reference>
<evidence type="ECO:0000313" key="3">
    <source>
        <dbReference type="WBParaSite" id="maker-uti_cns_0003455-snap-gene-0.9-mRNA-1"/>
    </source>
</evidence>
<dbReference type="Gene3D" id="1.20.1280.50">
    <property type="match status" value="1"/>
</dbReference>
<dbReference type="Proteomes" id="UP000095280">
    <property type="component" value="Unplaced"/>
</dbReference>
<organism evidence="2 3">
    <name type="scientific">Macrostomum lignano</name>
    <dbReference type="NCBI Taxonomy" id="282301"/>
    <lineage>
        <taxon>Eukaryota</taxon>
        <taxon>Metazoa</taxon>
        <taxon>Spiralia</taxon>
        <taxon>Lophotrochozoa</taxon>
        <taxon>Platyhelminthes</taxon>
        <taxon>Rhabditophora</taxon>
        <taxon>Macrostomorpha</taxon>
        <taxon>Macrostomida</taxon>
        <taxon>Macrostomidae</taxon>
        <taxon>Macrostomum</taxon>
    </lineage>
</organism>
<feature type="domain" description="F-box" evidence="1">
    <location>
        <begin position="10"/>
        <end position="50"/>
    </location>
</feature>
<sequence>MQQDFLHQRMPDHALSCILHRLDLRSFAACRLVCRSWHCRIDDSRVLEAARTSWHLCAMLTGGQAWKHDQTGNGGLQMYTRMLDCRMLHRTFRVPQVFADVSYMTRYCSTSWVGLARCERNGVYGGVLAADIRVMITTSMAYDVVMATHKCPTCGDTQLLLLNSFLVDQLKLWSLPPAGVFVPPPVLTQPHSVLHDVTNDAGNEEGLRLLQVASPVESEFAVMNSNECDTRTTVSFVRAFCRQLSLIRSRISLGGD</sequence>
<dbReference type="InterPro" id="IPR036047">
    <property type="entry name" value="F-box-like_dom_sf"/>
</dbReference>
<keyword evidence="2" id="KW-1185">Reference proteome</keyword>
<name>A0A1I8GWR9_9PLAT</name>
<dbReference type="SMART" id="SM00256">
    <property type="entry name" value="FBOX"/>
    <property type="match status" value="1"/>
</dbReference>
<proteinExistence type="predicted"/>
<dbReference type="CDD" id="cd09917">
    <property type="entry name" value="F-box_SF"/>
    <property type="match status" value="1"/>
</dbReference>
<dbReference type="Pfam" id="PF00646">
    <property type="entry name" value="F-box"/>
    <property type="match status" value="1"/>
</dbReference>
<accession>A0A1I8GWR9</accession>
<protein>
    <submittedName>
        <fullName evidence="3">F-box domain-containing protein</fullName>
    </submittedName>
</protein>
<dbReference type="SUPFAM" id="SSF81383">
    <property type="entry name" value="F-box domain"/>
    <property type="match status" value="1"/>
</dbReference>
<evidence type="ECO:0000313" key="2">
    <source>
        <dbReference type="Proteomes" id="UP000095280"/>
    </source>
</evidence>
<dbReference type="WBParaSite" id="maker-uti_cns_0003455-snap-gene-0.9-mRNA-1">
    <property type="protein sequence ID" value="maker-uti_cns_0003455-snap-gene-0.9-mRNA-1"/>
    <property type="gene ID" value="maker-uti_cns_0003455-snap-gene-0.9"/>
</dbReference>
<dbReference type="AlphaFoldDB" id="A0A1I8GWR9"/>
<evidence type="ECO:0000259" key="1">
    <source>
        <dbReference type="SMART" id="SM00256"/>
    </source>
</evidence>